<gene>
    <name evidence="1" type="ORF">FACUT_13805</name>
</gene>
<name>A0A8H4J9K5_9HYPO</name>
<dbReference type="GO" id="GO:0004386">
    <property type="term" value="F:helicase activity"/>
    <property type="evidence" value="ECO:0007669"/>
    <property type="project" value="UniProtKB-KW"/>
</dbReference>
<keyword evidence="1" id="KW-0547">Nucleotide-binding</keyword>
<evidence type="ECO:0000313" key="1">
    <source>
        <dbReference type="EMBL" id="KAF4414963.1"/>
    </source>
</evidence>
<evidence type="ECO:0000313" key="2">
    <source>
        <dbReference type="Proteomes" id="UP000536711"/>
    </source>
</evidence>
<protein>
    <submittedName>
        <fullName evidence="1">DNA helicase</fullName>
    </submittedName>
</protein>
<reference evidence="1 2" key="1">
    <citation type="submission" date="2020-01" db="EMBL/GenBank/DDBJ databases">
        <title>Identification and distribution of gene clusters putatively required for synthesis of sphingolipid metabolism inhibitors in phylogenetically diverse species of the filamentous fungus Fusarium.</title>
        <authorList>
            <person name="Kim H.-S."/>
            <person name="Busman M."/>
            <person name="Brown D.W."/>
            <person name="Divon H."/>
            <person name="Uhlig S."/>
            <person name="Proctor R.H."/>
        </authorList>
    </citation>
    <scope>NUCLEOTIDE SEQUENCE [LARGE SCALE GENOMIC DNA]</scope>
    <source>
        <strain evidence="1 2">NRRL 13308</strain>
    </source>
</reference>
<keyword evidence="1" id="KW-0347">Helicase</keyword>
<sequence length="308" mass="35391">MKAEVPKHLKTKHLTIRPAGSEGVEDAAAKLMRLHQEQANKSNAAEEDGIKVADKKKEPMICDTFDRLADHAKAAAVPSIVGLAALYQIERKEIHIKPSKLFDNRLEDESWTQYKGYWMKMLRICHHMDGQQDEDRPPYKLTIRQGDLWDEFVEAAEAVVAGQARQNGLTDEKMERLCLDMLIGMLYHQFKQSHYDSIVLSALAIMGINEDGGWVEPTDYTPKYSGVIKVARMLVLYQSWHEREEDVARKMRTIDEDEAREEAKGIHRIVREKSQRFMTRVSEKNNSEPTLLTNDQINSTRVDFIDPP</sequence>
<keyword evidence="1" id="KW-0067">ATP-binding</keyword>
<accession>A0A8H4J9K5</accession>
<keyword evidence="2" id="KW-1185">Reference proteome</keyword>
<keyword evidence="1" id="KW-0378">Hydrolase</keyword>
<organism evidence="1 2">
    <name type="scientific">Fusarium acutatum</name>
    <dbReference type="NCBI Taxonomy" id="78861"/>
    <lineage>
        <taxon>Eukaryota</taxon>
        <taxon>Fungi</taxon>
        <taxon>Dikarya</taxon>
        <taxon>Ascomycota</taxon>
        <taxon>Pezizomycotina</taxon>
        <taxon>Sordariomycetes</taxon>
        <taxon>Hypocreomycetidae</taxon>
        <taxon>Hypocreales</taxon>
        <taxon>Nectriaceae</taxon>
        <taxon>Fusarium</taxon>
        <taxon>Fusarium fujikuroi species complex</taxon>
    </lineage>
</organism>
<proteinExistence type="predicted"/>
<dbReference type="Proteomes" id="UP000536711">
    <property type="component" value="Unassembled WGS sequence"/>
</dbReference>
<comment type="caution">
    <text evidence="1">The sequence shown here is derived from an EMBL/GenBank/DDBJ whole genome shotgun (WGS) entry which is preliminary data.</text>
</comment>
<dbReference type="EMBL" id="JAADJF010000644">
    <property type="protein sequence ID" value="KAF4414963.1"/>
    <property type="molecule type" value="Genomic_DNA"/>
</dbReference>
<dbReference type="AlphaFoldDB" id="A0A8H4J9K5"/>
<dbReference type="OrthoDB" id="5244177at2759"/>